<dbReference type="RefSeq" id="WP_044252552.1">
    <property type="nucleotide sequence ID" value="NZ_JACHXU010000001.1"/>
</dbReference>
<dbReference type="NCBIfam" id="TIGR04294">
    <property type="entry name" value="pre_pil_HX9DG"/>
    <property type="match status" value="1"/>
</dbReference>
<dbReference type="PANTHER" id="PTHR30093">
    <property type="entry name" value="GENERAL SECRETION PATHWAY PROTEIN G"/>
    <property type="match status" value="1"/>
</dbReference>
<comment type="caution">
    <text evidence="2">The sequence shown here is derived from an EMBL/GenBank/DDBJ whole genome shotgun (WGS) entry which is preliminary data.</text>
</comment>
<dbReference type="SUPFAM" id="SSF54523">
    <property type="entry name" value="Pili subunits"/>
    <property type="match status" value="1"/>
</dbReference>
<dbReference type="NCBIfam" id="TIGR02532">
    <property type="entry name" value="IV_pilin_GFxxxE"/>
    <property type="match status" value="1"/>
</dbReference>
<dbReference type="PANTHER" id="PTHR30093:SF2">
    <property type="entry name" value="TYPE II SECRETION SYSTEM PROTEIN H"/>
    <property type="match status" value="1"/>
</dbReference>
<dbReference type="PROSITE" id="PS00409">
    <property type="entry name" value="PROKAR_NTER_METHYL"/>
    <property type="match status" value="1"/>
</dbReference>
<evidence type="ECO:0000313" key="2">
    <source>
        <dbReference type="EMBL" id="MBB3204319.1"/>
    </source>
</evidence>
<feature type="domain" description="DUF1559" evidence="1">
    <location>
        <begin position="34"/>
        <end position="367"/>
    </location>
</feature>
<dbReference type="InterPro" id="IPR045584">
    <property type="entry name" value="Pilin-like"/>
</dbReference>
<sequence>MCKTGRRRGFTLVELLVVIAIIGVLVGLLLPAVQAAREAARRMSCSNNFKQIGLAIHNYHAAYQKLPKQGSGTGNGGAGLNAWSDSNNFNNYRLSMLVGVLPFVEQQATWERISNPSAERTDGNTGAGIGTPAAPWPPMGPTPQNAQYIPWVTEFPTFRCPSDQGKGRPALARTNYAACLGDASYNVMYGTWDQKRTDPSVRSEDSRSTHRGFFKPFALRASAFRDVLDGLSNTIAMGEIATYVQDKDKRTVLPGGNLTGGNLDTTNVNIRQNPNICEEHPNGLNPEKPMKWQTDSRQDRGRGYRWACAKPIHSACMTILPPNRGFCSRGNGDDLDSIATVSSRHPGGAHVLMGDGAVKFVTDSIEAGNPNSPQVWSGGTGTQAPGSKSPYGLWGALGTRANQEVINAEF</sequence>
<dbReference type="InterPro" id="IPR012902">
    <property type="entry name" value="N_methyl_site"/>
</dbReference>
<dbReference type="InterPro" id="IPR011453">
    <property type="entry name" value="DUF1559"/>
</dbReference>
<accession>A0A7W5DUB6</accession>
<dbReference type="Gene3D" id="3.30.700.10">
    <property type="entry name" value="Glycoprotein, Type 4 Pilin"/>
    <property type="match status" value="1"/>
</dbReference>
<dbReference type="Pfam" id="PF07596">
    <property type="entry name" value="SBP_bac_10"/>
    <property type="match status" value="1"/>
</dbReference>
<evidence type="ECO:0000313" key="3">
    <source>
        <dbReference type="Proteomes" id="UP000536179"/>
    </source>
</evidence>
<dbReference type="EMBL" id="JACHXU010000001">
    <property type="protein sequence ID" value="MBB3204319.1"/>
    <property type="molecule type" value="Genomic_DNA"/>
</dbReference>
<evidence type="ECO:0000259" key="1">
    <source>
        <dbReference type="Pfam" id="PF07596"/>
    </source>
</evidence>
<reference evidence="2 3" key="1">
    <citation type="submission" date="2020-08" db="EMBL/GenBank/DDBJ databases">
        <title>Genomic Encyclopedia of Type Strains, Phase III (KMG-III): the genomes of soil and plant-associated and newly described type strains.</title>
        <authorList>
            <person name="Whitman W."/>
        </authorList>
    </citation>
    <scope>NUCLEOTIDE SEQUENCE [LARGE SCALE GENOMIC DNA]</scope>
    <source>
        <strain evidence="2 3">CECT 8075</strain>
    </source>
</reference>
<dbReference type="Pfam" id="PF07963">
    <property type="entry name" value="N_methyl"/>
    <property type="match status" value="1"/>
</dbReference>
<keyword evidence="3" id="KW-1185">Reference proteome</keyword>
<dbReference type="Proteomes" id="UP000536179">
    <property type="component" value="Unassembled WGS sequence"/>
</dbReference>
<proteinExistence type="predicted"/>
<dbReference type="InterPro" id="IPR027558">
    <property type="entry name" value="Pre_pil_HX9DG_C"/>
</dbReference>
<dbReference type="AlphaFoldDB" id="A0A7W5DUB6"/>
<name>A0A7W5DUB6_9BACT</name>
<gene>
    <name evidence="2" type="ORF">FHS27_000083</name>
</gene>
<protein>
    <submittedName>
        <fullName evidence="2">Prepilin-type N-terminal cleavage/methylation domain-containing protein/prepilin-type processing-associated H-X9-DG protein</fullName>
    </submittedName>
</protein>
<organism evidence="2 3">
    <name type="scientific">Aporhodopirellula rubra</name>
    <dbReference type="NCBI Taxonomy" id="980271"/>
    <lineage>
        <taxon>Bacteria</taxon>
        <taxon>Pseudomonadati</taxon>
        <taxon>Planctomycetota</taxon>
        <taxon>Planctomycetia</taxon>
        <taxon>Pirellulales</taxon>
        <taxon>Pirellulaceae</taxon>
        <taxon>Aporhodopirellula</taxon>
    </lineage>
</organism>